<evidence type="ECO:0000313" key="5">
    <source>
        <dbReference type="EMBL" id="KAK0555277.1"/>
    </source>
</evidence>
<keyword evidence="6" id="KW-1185">Reference proteome</keyword>
<organism evidence="5 6">
    <name type="scientific">Tilletia horrida</name>
    <dbReference type="NCBI Taxonomy" id="155126"/>
    <lineage>
        <taxon>Eukaryota</taxon>
        <taxon>Fungi</taxon>
        <taxon>Dikarya</taxon>
        <taxon>Basidiomycota</taxon>
        <taxon>Ustilaginomycotina</taxon>
        <taxon>Exobasidiomycetes</taxon>
        <taxon>Tilletiales</taxon>
        <taxon>Tilletiaceae</taxon>
        <taxon>Tilletia</taxon>
    </lineage>
</organism>
<dbReference type="AlphaFoldDB" id="A0AAN6GTG1"/>
<evidence type="ECO:0000313" key="6">
    <source>
        <dbReference type="Proteomes" id="UP001176517"/>
    </source>
</evidence>
<evidence type="ECO:0000256" key="2">
    <source>
        <dbReference type="ARBA" id="ARBA00022679"/>
    </source>
</evidence>
<proteinExistence type="predicted"/>
<dbReference type="InterPro" id="IPR021867">
    <property type="entry name" value="Bmt2/SAMTOR"/>
</dbReference>
<keyword evidence="3" id="KW-0949">S-adenosyl-L-methionine</keyword>
<feature type="compositionally biased region" description="Acidic residues" evidence="4">
    <location>
        <begin position="226"/>
        <end position="244"/>
    </location>
</feature>
<keyword evidence="1 5" id="KW-0489">Methyltransferase</keyword>
<dbReference type="Proteomes" id="UP001176517">
    <property type="component" value="Unassembled WGS sequence"/>
</dbReference>
<dbReference type="EMBL" id="JAPDMZ010000029">
    <property type="protein sequence ID" value="KAK0555277.1"/>
    <property type="molecule type" value="Genomic_DNA"/>
</dbReference>
<evidence type="ECO:0000256" key="1">
    <source>
        <dbReference type="ARBA" id="ARBA00022603"/>
    </source>
</evidence>
<sequence>MVSKGTSKEVQAAAATTTPVDPKKKKNKLIRPRGKRGGIKKKHVKDEITGKWSRTNIPATKPKDKQDQKIQKPADTSIDQNGETLHAKHISNFHALQKRLASPATTPEERAEIEAQLSQLGGLKAYQDASLVGASAHGECGVWVGTSLLAHVPSLKGISSSGSSDTNSAGKKRKFRMLDVGAIRGTAYDRFGDWMEAVSIDLNPRSEKVFQADFLDCEVPPHRVVDEDDKDEAQDDGELEEEDAKEGAESSKVQQRSQKKKKQKGKQDADVSTAEATAPDSTSAFTPTPLPQSQVSAGFDVVSLSLVVNFEGDLQKRGEMLLRPHAFLRSQPVEKKGKEQGGGYLILILPLPCVTKSRYCSPEHLSDMLKSAGWTVIFRQDSKRLTRWLLREKPGVRRKGEIGCEGGGKGLRERWWDGRHFGRKEVVVGVRLNNFCIKLVGKDGAAEEEEQASIGDDSTEEEETPLRKEEAKSMSKGGKQKSKVKQTGKPEASNGAGKVTSSLHSSKKSSRSKSRQSA</sequence>
<feature type="compositionally biased region" description="Polar residues" evidence="4">
    <location>
        <begin position="279"/>
        <end position="289"/>
    </location>
</feature>
<protein>
    <submittedName>
        <fullName evidence="5">25S rRNA (Adenine2142-N1)-methyltransferase</fullName>
        <ecNumber evidence="5">2.1.1.286</ecNumber>
    </submittedName>
</protein>
<feature type="compositionally biased region" description="Basic residues" evidence="4">
    <location>
        <begin position="23"/>
        <end position="43"/>
    </location>
</feature>
<feature type="region of interest" description="Disordered" evidence="4">
    <location>
        <begin position="221"/>
        <end position="289"/>
    </location>
</feature>
<feature type="compositionally biased region" description="Acidic residues" evidence="4">
    <location>
        <begin position="447"/>
        <end position="463"/>
    </location>
</feature>
<name>A0AAN6GTG1_9BASI</name>
<gene>
    <name evidence="5" type="primary">BMT2</name>
    <name evidence="5" type="ORF">OC846_001790</name>
</gene>
<keyword evidence="2 5" id="KW-0808">Transferase</keyword>
<reference evidence="5" key="1">
    <citation type="journal article" date="2023" name="PhytoFront">
        <title>Draft Genome Resources of Seven Strains of Tilletia horrida, Causal Agent of Kernel Smut of Rice.</title>
        <authorList>
            <person name="Khanal S."/>
            <person name="Antony Babu S."/>
            <person name="Zhou X.G."/>
        </authorList>
    </citation>
    <scope>NUCLEOTIDE SEQUENCE</scope>
    <source>
        <strain evidence="5">TX6</strain>
    </source>
</reference>
<feature type="region of interest" description="Disordered" evidence="4">
    <location>
        <begin position="1"/>
        <end position="74"/>
    </location>
</feature>
<feature type="compositionally biased region" description="Polar residues" evidence="4">
    <location>
        <begin position="1"/>
        <end position="19"/>
    </location>
</feature>
<dbReference type="PANTHER" id="PTHR21008">
    <property type="entry name" value="S-ADENOSYLMETHIONINE SENSOR UPSTREAM OF MTORC1-RELATED"/>
    <property type="match status" value="1"/>
</dbReference>
<comment type="caution">
    <text evidence="5">The sequence shown here is derived from an EMBL/GenBank/DDBJ whole genome shotgun (WGS) entry which is preliminary data.</text>
</comment>
<feature type="compositionally biased region" description="Basic and acidic residues" evidence="4">
    <location>
        <begin position="464"/>
        <end position="473"/>
    </location>
</feature>
<evidence type="ECO:0000256" key="4">
    <source>
        <dbReference type="SAM" id="MobiDB-lite"/>
    </source>
</evidence>
<dbReference type="EC" id="2.1.1.286" evidence="5"/>
<dbReference type="Pfam" id="PF11968">
    <property type="entry name" value="Bmt2"/>
    <property type="match status" value="2"/>
</dbReference>
<dbReference type="GO" id="GO:0016433">
    <property type="term" value="F:rRNA (adenine) methyltransferase activity"/>
    <property type="evidence" value="ECO:0007669"/>
    <property type="project" value="TreeGrafter"/>
</dbReference>
<accession>A0AAN6GTG1</accession>
<evidence type="ECO:0000256" key="3">
    <source>
        <dbReference type="ARBA" id="ARBA00022691"/>
    </source>
</evidence>
<dbReference type="PANTHER" id="PTHR21008:SF1">
    <property type="entry name" value="25S RRNA (ADENINE(2142)-N(1))-METHYLTRANSFERASE"/>
    <property type="match status" value="1"/>
</dbReference>
<feature type="compositionally biased region" description="Basic and acidic residues" evidence="4">
    <location>
        <begin position="61"/>
        <end position="72"/>
    </location>
</feature>
<feature type="region of interest" description="Disordered" evidence="4">
    <location>
        <begin position="447"/>
        <end position="518"/>
    </location>
</feature>
<feature type="compositionally biased region" description="Basic residues" evidence="4">
    <location>
        <begin position="505"/>
        <end position="518"/>
    </location>
</feature>
<dbReference type="GO" id="GO:0005730">
    <property type="term" value="C:nucleolus"/>
    <property type="evidence" value="ECO:0007669"/>
    <property type="project" value="TreeGrafter"/>
</dbReference>